<evidence type="ECO:0000313" key="3">
    <source>
        <dbReference type="Proteomes" id="UP001418637"/>
    </source>
</evidence>
<evidence type="ECO:0000313" key="2">
    <source>
        <dbReference type="EMBL" id="MEN3931421.1"/>
    </source>
</evidence>
<dbReference type="EMBL" id="JBBYXI010000003">
    <property type="protein sequence ID" value="MEN3931421.1"/>
    <property type="molecule type" value="Genomic_DNA"/>
</dbReference>
<keyword evidence="1" id="KW-0812">Transmembrane</keyword>
<dbReference type="Proteomes" id="UP001418637">
    <property type="component" value="Unassembled WGS sequence"/>
</dbReference>
<reference evidence="2 3" key="1">
    <citation type="submission" date="2024-04" db="EMBL/GenBank/DDBJ databases">
        <title>A novel species isolated from cricket.</title>
        <authorList>
            <person name="Wang H.-C."/>
        </authorList>
    </citation>
    <scope>NUCLEOTIDE SEQUENCE [LARGE SCALE GENOMIC DNA]</scope>
    <source>
        <strain evidence="2 3">WL0021</strain>
    </source>
</reference>
<feature type="transmembrane region" description="Helical" evidence="1">
    <location>
        <begin position="38"/>
        <end position="57"/>
    </location>
</feature>
<keyword evidence="1" id="KW-0472">Membrane</keyword>
<keyword evidence="3" id="KW-1185">Reference proteome</keyword>
<accession>A0ABV0BM71</accession>
<gene>
    <name evidence="2" type="ORF">WJT86_10170</name>
</gene>
<comment type="caution">
    <text evidence="2">The sequence shown here is derived from an EMBL/GenBank/DDBJ whole genome shotgun (WGS) entry which is preliminary data.</text>
</comment>
<dbReference type="PROSITE" id="PS51257">
    <property type="entry name" value="PROKAR_LIPOPROTEIN"/>
    <property type="match status" value="1"/>
</dbReference>
<sequence>MLKLGILIWILAAVVLAGCFVTVVLLVPQLEVNAMQHIPLVALAGALVAILPSWMIARSILKP</sequence>
<keyword evidence="1" id="KW-1133">Transmembrane helix</keyword>
<organism evidence="2 3">
    <name type="scientific">Hohaiivirga grylli</name>
    <dbReference type="NCBI Taxonomy" id="3133970"/>
    <lineage>
        <taxon>Bacteria</taxon>
        <taxon>Pseudomonadati</taxon>
        <taxon>Pseudomonadota</taxon>
        <taxon>Alphaproteobacteria</taxon>
        <taxon>Hyphomicrobiales</taxon>
        <taxon>Methylobacteriaceae</taxon>
        <taxon>Hohaiivirga</taxon>
    </lineage>
</organism>
<feature type="transmembrane region" description="Helical" evidence="1">
    <location>
        <begin position="6"/>
        <end position="26"/>
    </location>
</feature>
<protein>
    <recommendedName>
        <fullName evidence="4">CTP synthetase</fullName>
    </recommendedName>
</protein>
<evidence type="ECO:0008006" key="4">
    <source>
        <dbReference type="Google" id="ProtNLM"/>
    </source>
</evidence>
<dbReference type="RefSeq" id="WP_346337451.1">
    <property type="nucleotide sequence ID" value="NZ_JBBYXI010000003.1"/>
</dbReference>
<proteinExistence type="predicted"/>
<name>A0ABV0BM71_9HYPH</name>
<evidence type="ECO:0000256" key="1">
    <source>
        <dbReference type="SAM" id="Phobius"/>
    </source>
</evidence>